<reference evidence="2 3" key="1">
    <citation type="submission" date="2024-08" db="EMBL/GenBank/DDBJ databases">
        <authorList>
            <person name="Cucini C."/>
            <person name="Frati F."/>
        </authorList>
    </citation>
    <scope>NUCLEOTIDE SEQUENCE [LARGE SCALE GENOMIC DNA]</scope>
</reference>
<proteinExistence type="predicted"/>
<feature type="transmembrane region" description="Helical" evidence="1">
    <location>
        <begin position="186"/>
        <end position="207"/>
    </location>
</feature>
<comment type="caution">
    <text evidence="2">The sequence shown here is derived from an EMBL/GenBank/DDBJ whole genome shotgun (WGS) entry which is preliminary data.</text>
</comment>
<feature type="transmembrane region" description="Helical" evidence="1">
    <location>
        <begin position="303"/>
        <end position="330"/>
    </location>
</feature>
<feature type="transmembrane region" description="Helical" evidence="1">
    <location>
        <begin position="119"/>
        <end position="142"/>
    </location>
</feature>
<evidence type="ECO:0000256" key="1">
    <source>
        <dbReference type="SAM" id="Phobius"/>
    </source>
</evidence>
<keyword evidence="1" id="KW-0472">Membrane</keyword>
<dbReference type="Proteomes" id="UP001642540">
    <property type="component" value="Unassembled WGS sequence"/>
</dbReference>
<feature type="transmembrane region" description="Helical" evidence="1">
    <location>
        <begin position="258"/>
        <end position="282"/>
    </location>
</feature>
<name>A0ABP1S033_9HEXA</name>
<organism evidence="2 3">
    <name type="scientific">Orchesella dallaii</name>
    <dbReference type="NCBI Taxonomy" id="48710"/>
    <lineage>
        <taxon>Eukaryota</taxon>
        <taxon>Metazoa</taxon>
        <taxon>Ecdysozoa</taxon>
        <taxon>Arthropoda</taxon>
        <taxon>Hexapoda</taxon>
        <taxon>Collembola</taxon>
        <taxon>Entomobryomorpha</taxon>
        <taxon>Entomobryoidea</taxon>
        <taxon>Orchesellidae</taxon>
        <taxon>Orchesellinae</taxon>
        <taxon>Orchesella</taxon>
    </lineage>
</organism>
<evidence type="ECO:0000313" key="3">
    <source>
        <dbReference type="Proteomes" id="UP001642540"/>
    </source>
</evidence>
<evidence type="ECO:0000313" key="2">
    <source>
        <dbReference type="EMBL" id="CAL8140051.1"/>
    </source>
</evidence>
<dbReference type="EMBL" id="CAXLJM020000133">
    <property type="protein sequence ID" value="CAL8140051.1"/>
    <property type="molecule type" value="Genomic_DNA"/>
</dbReference>
<evidence type="ECO:0008006" key="4">
    <source>
        <dbReference type="Google" id="ProtNLM"/>
    </source>
</evidence>
<keyword evidence="1" id="KW-1133">Transmembrane helix</keyword>
<accession>A0ABP1S033</accession>
<sequence>MFESREKHVYGNVWSSYTPRRFSWLYLLRKYPPLNLKMLTELQKASFGLFKYVLFYLPALPFGWTPDFKQMVFSKSVFRWALFFFCMLDMILIVAGGNIYVLIIYTFFNPNKSLPFGQILCIVFGTSFIIIMVIMTCMLLYWRQDLLIAVNNLFTLAEEMTRRYRPGEINGSDEYIGRNNNDLRGIMGFVSVLILSSCSVFTTSFLLFNNLDPLDIATESILPDTKYWSLTTIMLVGAFRFITTHISVSLGGELGCVFMLYGMAILVDVLQCMEILLVDITDDSDFLQYYLRYFMIYKFGKKILDNFILILTSSAYWGLSLSILFCFTSYGKIQTLLYVQVILGVIITALGTWFAFKNVKVGIEMAIQMIEQKRLQTRMKFVEMKTRKTKWVAKRTKALGIIQVWYGPFYPIDTSYFMEFVDGLMAQIVDLLVLFN</sequence>
<protein>
    <recommendedName>
        <fullName evidence="4">Gustatory receptor</fullName>
    </recommendedName>
</protein>
<gene>
    <name evidence="2" type="ORF">ODALV1_LOCUS28117</name>
</gene>
<keyword evidence="3" id="KW-1185">Reference proteome</keyword>
<keyword evidence="1" id="KW-0812">Transmembrane</keyword>
<feature type="transmembrane region" description="Helical" evidence="1">
    <location>
        <begin position="336"/>
        <end position="356"/>
    </location>
</feature>
<feature type="transmembrane region" description="Helical" evidence="1">
    <location>
        <begin position="227"/>
        <end position="246"/>
    </location>
</feature>
<feature type="transmembrane region" description="Helical" evidence="1">
    <location>
        <begin position="77"/>
        <end position="107"/>
    </location>
</feature>